<gene>
    <name evidence="1" type="ORF">H0A61_01545</name>
</gene>
<accession>A0A8A0RPQ0</accession>
<evidence type="ECO:0000313" key="2">
    <source>
        <dbReference type="Proteomes" id="UP000662904"/>
    </source>
</evidence>
<keyword evidence="2" id="KW-1185">Reference proteome</keyword>
<dbReference type="RefSeq" id="WP_206706544.1">
    <property type="nucleotide sequence ID" value="NZ_CP059066.1"/>
</dbReference>
<proteinExistence type="predicted"/>
<dbReference type="AlphaFoldDB" id="A0A8A0RPQ0"/>
<dbReference type="KEGG" id="kme:H0A61_01545"/>
<sequence>MLKYEQIRDLIMNDAFDAGLDVYNIRNYIEMETLDRTFKISCVPIGFKPGSGITAEISFDWDCMYSSESIYGSSCDLYHDEAVNCPHMEYEPDAFIELEIKFNFPVSRAEDIPEIYRRIKKVLQNEISHNNYPQIKFEISVLADGRVVVHDSYAYMFWEVPFNDYDIDFSRIFNEIKNILIALYESNVFKTKKWK</sequence>
<evidence type="ECO:0000313" key="1">
    <source>
        <dbReference type="EMBL" id="QSQ09186.1"/>
    </source>
</evidence>
<protein>
    <submittedName>
        <fullName evidence="1">Uncharacterized protein</fullName>
    </submittedName>
</protein>
<name>A0A8A0RPQ0_9FIRM</name>
<reference evidence="1" key="1">
    <citation type="submission" date="2020-07" db="EMBL/GenBank/DDBJ databases">
        <title>Koleobacter methoxysyntrophicus gen. nov., sp. nov., a novel anaerobic bacterium isolated from deep subsurface oil field and proposal of Koleobacterales ord. nov. in the phylum Firmicutes.</title>
        <authorList>
            <person name="Sakamoto S."/>
            <person name="Tamaki H."/>
        </authorList>
    </citation>
    <scope>NUCLEOTIDE SEQUENCE</scope>
    <source>
        <strain evidence="1">NRmbB1</strain>
    </source>
</reference>
<organism evidence="1 2">
    <name type="scientific">Koleobacter methoxysyntrophicus</name>
    <dbReference type="NCBI Taxonomy" id="2751313"/>
    <lineage>
        <taxon>Bacteria</taxon>
        <taxon>Bacillati</taxon>
        <taxon>Bacillota</taxon>
        <taxon>Clostridia</taxon>
        <taxon>Koleobacterales</taxon>
        <taxon>Koleobacteraceae</taxon>
        <taxon>Koleobacter</taxon>
    </lineage>
</organism>
<dbReference type="EMBL" id="CP059066">
    <property type="protein sequence ID" value="QSQ09186.1"/>
    <property type="molecule type" value="Genomic_DNA"/>
</dbReference>
<dbReference type="Proteomes" id="UP000662904">
    <property type="component" value="Chromosome"/>
</dbReference>